<name>A0A2G2UUS3_CAPBA</name>
<dbReference type="AlphaFoldDB" id="A0A2G2UUS3"/>
<sequence>MNTVVVQPFLLVNEESPIHYKVDLVKIIGNTLMLSNLFKFETIHPLSNTISAYLKSCFGKTTFYSGNHPDDIKIVVVVDVDMDVSQPPNKDGNNMYDILWNGDESSSDDEKVYEFYAFGVQKCDNKRRRSPYSNGYDYFHERDLSRLDVEFVVENSDIQDIVNSICNYMIEEACNAPHFGLE</sequence>
<protein>
    <submittedName>
        <fullName evidence="1">Uncharacterized protein</fullName>
    </submittedName>
</protein>
<dbReference type="Proteomes" id="UP000224567">
    <property type="component" value="Unassembled WGS sequence"/>
</dbReference>
<gene>
    <name evidence="1" type="ORF">CQW23_35797</name>
</gene>
<reference evidence="1 2" key="1">
    <citation type="journal article" date="2017" name="Genome Biol.">
        <title>New reference genome sequences of hot pepper reveal the massive evolution of plant disease-resistance genes by retroduplication.</title>
        <authorList>
            <person name="Kim S."/>
            <person name="Park J."/>
            <person name="Yeom S.I."/>
            <person name="Kim Y.M."/>
            <person name="Seo E."/>
            <person name="Kim K.T."/>
            <person name="Kim M.S."/>
            <person name="Lee J.M."/>
            <person name="Cheong K."/>
            <person name="Shin H.S."/>
            <person name="Kim S.B."/>
            <person name="Han K."/>
            <person name="Lee J."/>
            <person name="Park M."/>
            <person name="Lee H.A."/>
            <person name="Lee H.Y."/>
            <person name="Lee Y."/>
            <person name="Oh S."/>
            <person name="Lee J.H."/>
            <person name="Choi E."/>
            <person name="Choi E."/>
            <person name="Lee S.E."/>
            <person name="Jeon J."/>
            <person name="Kim H."/>
            <person name="Choi G."/>
            <person name="Song H."/>
            <person name="Lee J."/>
            <person name="Lee S.C."/>
            <person name="Kwon J.K."/>
            <person name="Lee H.Y."/>
            <person name="Koo N."/>
            <person name="Hong Y."/>
            <person name="Kim R.W."/>
            <person name="Kang W.H."/>
            <person name="Huh J.H."/>
            <person name="Kang B.C."/>
            <person name="Yang T.J."/>
            <person name="Lee Y.H."/>
            <person name="Bennetzen J.L."/>
            <person name="Choi D."/>
        </authorList>
    </citation>
    <scope>NUCLEOTIDE SEQUENCE [LARGE SCALE GENOMIC DNA]</scope>
    <source>
        <strain evidence="2">cv. PBC81</strain>
    </source>
</reference>
<dbReference type="STRING" id="33114.A0A2G2UUS3"/>
<organism evidence="1 2">
    <name type="scientific">Capsicum baccatum</name>
    <name type="common">Peruvian pepper</name>
    <dbReference type="NCBI Taxonomy" id="33114"/>
    <lineage>
        <taxon>Eukaryota</taxon>
        <taxon>Viridiplantae</taxon>
        <taxon>Streptophyta</taxon>
        <taxon>Embryophyta</taxon>
        <taxon>Tracheophyta</taxon>
        <taxon>Spermatophyta</taxon>
        <taxon>Magnoliopsida</taxon>
        <taxon>eudicotyledons</taxon>
        <taxon>Gunneridae</taxon>
        <taxon>Pentapetalae</taxon>
        <taxon>asterids</taxon>
        <taxon>lamiids</taxon>
        <taxon>Solanales</taxon>
        <taxon>Solanaceae</taxon>
        <taxon>Solanoideae</taxon>
        <taxon>Capsiceae</taxon>
        <taxon>Capsicum</taxon>
    </lineage>
</organism>
<evidence type="ECO:0000313" key="1">
    <source>
        <dbReference type="EMBL" id="PHT24477.1"/>
    </source>
</evidence>
<dbReference type="OrthoDB" id="21204at2759"/>
<reference evidence="2" key="2">
    <citation type="journal article" date="2017" name="J. Anim. Genet.">
        <title>Multiple reference genome sequences of hot pepper reveal the massive evolution of plant disease resistance genes by retroduplication.</title>
        <authorList>
            <person name="Kim S."/>
            <person name="Park J."/>
            <person name="Yeom S.-I."/>
            <person name="Kim Y.-M."/>
            <person name="Seo E."/>
            <person name="Kim K.-T."/>
            <person name="Kim M.-S."/>
            <person name="Lee J.M."/>
            <person name="Cheong K."/>
            <person name="Shin H.-S."/>
            <person name="Kim S.-B."/>
            <person name="Han K."/>
            <person name="Lee J."/>
            <person name="Park M."/>
            <person name="Lee H.-A."/>
            <person name="Lee H.-Y."/>
            <person name="Lee Y."/>
            <person name="Oh S."/>
            <person name="Lee J.H."/>
            <person name="Choi E."/>
            <person name="Choi E."/>
            <person name="Lee S.E."/>
            <person name="Jeon J."/>
            <person name="Kim H."/>
            <person name="Choi G."/>
            <person name="Song H."/>
            <person name="Lee J."/>
            <person name="Lee S.-C."/>
            <person name="Kwon J.-K."/>
            <person name="Lee H.-Y."/>
            <person name="Koo N."/>
            <person name="Hong Y."/>
            <person name="Kim R.W."/>
            <person name="Kang W.-H."/>
            <person name="Huh J.H."/>
            <person name="Kang B.-C."/>
            <person name="Yang T.-J."/>
            <person name="Lee Y.-H."/>
            <person name="Bennetzen J.L."/>
            <person name="Choi D."/>
        </authorList>
    </citation>
    <scope>NUCLEOTIDE SEQUENCE [LARGE SCALE GENOMIC DNA]</scope>
    <source>
        <strain evidence="2">cv. PBC81</strain>
    </source>
</reference>
<comment type="caution">
    <text evidence="1">The sequence shown here is derived from an EMBL/GenBank/DDBJ whole genome shotgun (WGS) entry which is preliminary data.</text>
</comment>
<dbReference type="EMBL" id="MLFT02016208">
    <property type="protein sequence ID" value="PHT24477.1"/>
    <property type="molecule type" value="Genomic_DNA"/>
</dbReference>
<accession>A0A2G2UUS3</accession>
<proteinExistence type="predicted"/>
<keyword evidence="2" id="KW-1185">Reference proteome</keyword>
<evidence type="ECO:0000313" key="2">
    <source>
        <dbReference type="Proteomes" id="UP000224567"/>
    </source>
</evidence>